<dbReference type="Proteomes" id="UP001595989">
    <property type="component" value="Unassembled WGS sequence"/>
</dbReference>
<comment type="caution">
    <text evidence="2">The sequence shown here is derived from an EMBL/GenBank/DDBJ whole genome shotgun (WGS) entry which is preliminary data.</text>
</comment>
<dbReference type="RefSeq" id="WP_390298673.1">
    <property type="nucleotide sequence ID" value="NZ_JBHSFU010000011.1"/>
</dbReference>
<proteinExistence type="predicted"/>
<dbReference type="PANTHER" id="PTHR43792">
    <property type="entry name" value="GNAT FAMILY, PUTATIVE (AFU_ORTHOLOGUE AFUA_3G00765)-RELATED-RELATED"/>
    <property type="match status" value="1"/>
</dbReference>
<evidence type="ECO:0000313" key="2">
    <source>
        <dbReference type="EMBL" id="MFC4559798.1"/>
    </source>
</evidence>
<dbReference type="SUPFAM" id="SSF55729">
    <property type="entry name" value="Acyl-CoA N-acyltransferases (Nat)"/>
    <property type="match status" value="1"/>
</dbReference>
<keyword evidence="2" id="KW-0808">Transferase</keyword>
<feature type="domain" description="N-acetyltransferase" evidence="1">
    <location>
        <begin position="5"/>
        <end position="135"/>
    </location>
</feature>
<dbReference type="InterPro" id="IPR000182">
    <property type="entry name" value="GNAT_dom"/>
</dbReference>
<dbReference type="InterPro" id="IPR016181">
    <property type="entry name" value="Acyl_CoA_acyltransferase"/>
</dbReference>
<dbReference type="EMBL" id="JBHSFU010000011">
    <property type="protein sequence ID" value="MFC4559798.1"/>
    <property type="molecule type" value="Genomic_DNA"/>
</dbReference>
<evidence type="ECO:0000313" key="3">
    <source>
        <dbReference type="Proteomes" id="UP001595989"/>
    </source>
</evidence>
<reference evidence="3" key="1">
    <citation type="journal article" date="2019" name="Int. J. Syst. Evol. Microbiol.">
        <title>The Global Catalogue of Microorganisms (GCM) 10K type strain sequencing project: providing services to taxonomists for standard genome sequencing and annotation.</title>
        <authorList>
            <consortium name="The Broad Institute Genomics Platform"/>
            <consortium name="The Broad Institute Genome Sequencing Center for Infectious Disease"/>
            <person name="Wu L."/>
            <person name="Ma J."/>
        </authorList>
    </citation>
    <scope>NUCLEOTIDE SEQUENCE [LARGE SCALE GENOMIC DNA]</scope>
    <source>
        <strain evidence="3">CGMCC 4.7426</strain>
    </source>
</reference>
<dbReference type="PANTHER" id="PTHR43792:SF1">
    <property type="entry name" value="N-ACETYLTRANSFERASE DOMAIN-CONTAINING PROTEIN"/>
    <property type="match status" value="1"/>
</dbReference>
<dbReference type="InterPro" id="IPR051531">
    <property type="entry name" value="N-acetyltransferase"/>
</dbReference>
<protein>
    <submittedName>
        <fullName evidence="2">GNAT family N-acetyltransferase</fullName>
        <ecNumber evidence="2">2.3.-.-</ecNumber>
    </submittedName>
</protein>
<dbReference type="Gene3D" id="3.40.630.30">
    <property type="match status" value="1"/>
</dbReference>
<gene>
    <name evidence="2" type="ORF">ACFO3D_16560</name>
</gene>
<evidence type="ECO:0000259" key="1">
    <source>
        <dbReference type="Pfam" id="PF13302"/>
    </source>
</evidence>
<sequence length="182" mass="20935">MADVTLIPHDRTYAANMSRLSSAWQVKDALGLTDEQTSLEGTIGFIEFILEEEKKQTHYSRMILNEHQELIGVITLKDIDKLNKNCHIGTWIGHPFWGKGYNQAAKNKILHTAFTELELDHVFAGAKATNKRSQKSQGKIPYIRLGVEKEFPEELRKIEEQTGEPCVLNAIYKEDFLNWYKK</sequence>
<name>A0ABV9DQE7_9BACI</name>
<dbReference type="Pfam" id="PF13302">
    <property type="entry name" value="Acetyltransf_3"/>
    <property type="match status" value="1"/>
</dbReference>
<dbReference type="EC" id="2.3.-.-" evidence="2"/>
<keyword evidence="3" id="KW-1185">Reference proteome</keyword>
<dbReference type="GO" id="GO:0016746">
    <property type="term" value="F:acyltransferase activity"/>
    <property type="evidence" value="ECO:0007669"/>
    <property type="project" value="UniProtKB-KW"/>
</dbReference>
<keyword evidence="2" id="KW-0012">Acyltransferase</keyword>
<accession>A0ABV9DQE7</accession>
<organism evidence="2 3">
    <name type="scientific">Virgibacillus kekensis</name>
    <dbReference type="NCBI Taxonomy" id="202261"/>
    <lineage>
        <taxon>Bacteria</taxon>
        <taxon>Bacillati</taxon>
        <taxon>Bacillota</taxon>
        <taxon>Bacilli</taxon>
        <taxon>Bacillales</taxon>
        <taxon>Bacillaceae</taxon>
        <taxon>Virgibacillus</taxon>
    </lineage>
</organism>